<organism evidence="2">
    <name type="scientific">viral metagenome</name>
    <dbReference type="NCBI Taxonomy" id="1070528"/>
    <lineage>
        <taxon>unclassified sequences</taxon>
        <taxon>metagenomes</taxon>
        <taxon>organismal metagenomes</taxon>
    </lineage>
</organism>
<dbReference type="InterPro" id="IPR013429">
    <property type="entry name" value="Regulatory_FmdB_Zinc_ribbon"/>
</dbReference>
<name>A0A6M3IFZ5_9ZZZZ</name>
<accession>A0A6M3IFZ5</accession>
<dbReference type="EMBL" id="MT142285">
    <property type="protein sequence ID" value="QJA77489.1"/>
    <property type="molecule type" value="Genomic_DNA"/>
</dbReference>
<dbReference type="AlphaFoldDB" id="A0A6M3IFZ5"/>
<evidence type="ECO:0000259" key="1">
    <source>
        <dbReference type="SMART" id="SM00834"/>
    </source>
</evidence>
<evidence type="ECO:0000313" key="2">
    <source>
        <dbReference type="EMBL" id="QJA56314.1"/>
    </source>
</evidence>
<feature type="domain" description="Putative regulatory protein FmdB zinc ribbon" evidence="1">
    <location>
        <begin position="1"/>
        <end position="40"/>
    </location>
</feature>
<dbReference type="SMART" id="SM00834">
    <property type="entry name" value="CxxC_CXXC_SSSS"/>
    <property type="match status" value="1"/>
</dbReference>
<dbReference type="EMBL" id="MT141211">
    <property type="protein sequence ID" value="QJA56314.1"/>
    <property type="molecule type" value="Genomic_DNA"/>
</dbReference>
<gene>
    <name evidence="3" type="ORF">MM415A01298_0005</name>
    <name evidence="2" type="ORF">MM415B01884_0006</name>
</gene>
<evidence type="ECO:0000313" key="3">
    <source>
        <dbReference type="EMBL" id="QJA77489.1"/>
    </source>
</evidence>
<sequence>MPIYEYYCECGLGGEVNLLLRDFGQPQICECGKVMQRKVSLSYFAVKPTGRQMALDTLNGDAPSMPRQQWTHEAELGIAAGL</sequence>
<reference evidence="2" key="1">
    <citation type="submission" date="2020-03" db="EMBL/GenBank/DDBJ databases">
        <title>The deep terrestrial virosphere.</title>
        <authorList>
            <person name="Holmfeldt K."/>
            <person name="Nilsson E."/>
            <person name="Simone D."/>
            <person name="Lopez-Fernandez M."/>
            <person name="Wu X."/>
            <person name="de Brujin I."/>
            <person name="Lundin D."/>
            <person name="Andersson A."/>
            <person name="Bertilsson S."/>
            <person name="Dopson M."/>
        </authorList>
    </citation>
    <scope>NUCLEOTIDE SEQUENCE</scope>
    <source>
        <strain evidence="3">MM415A01298</strain>
        <strain evidence="2">MM415B01884</strain>
    </source>
</reference>
<proteinExistence type="predicted"/>
<protein>
    <recommendedName>
        <fullName evidence="1">Putative regulatory protein FmdB zinc ribbon domain-containing protein</fullName>
    </recommendedName>
</protein>